<organism evidence="5 6">
    <name type="scientific">Elysia crispata</name>
    <name type="common">lettuce slug</name>
    <dbReference type="NCBI Taxonomy" id="231223"/>
    <lineage>
        <taxon>Eukaryota</taxon>
        <taxon>Metazoa</taxon>
        <taxon>Spiralia</taxon>
        <taxon>Lophotrochozoa</taxon>
        <taxon>Mollusca</taxon>
        <taxon>Gastropoda</taxon>
        <taxon>Heterobranchia</taxon>
        <taxon>Euthyneura</taxon>
        <taxon>Panpulmonata</taxon>
        <taxon>Sacoglossa</taxon>
        <taxon>Placobranchoidea</taxon>
        <taxon>Plakobranchidae</taxon>
        <taxon>Elysia</taxon>
    </lineage>
</organism>
<dbReference type="InterPro" id="IPR004009">
    <property type="entry name" value="SH3_Myosin"/>
</dbReference>
<dbReference type="GO" id="GO:0005524">
    <property type="term" value="F:ATP binding"/>
    <property type="evidence" value="ECO:0007669"/>
    <property type="project" value="UniProtKB-KW"/>
</dbReference>
<proteinExistence type="predicted"/>
<feature type="compositionally biased region" description="Low complexity" evidence="3">
    <location>
        <begin position="78"/>
        <end position="89"/>
    </location>
</feature>
<dbReference type="AlphaFoldDB" id="A0AAE1E6F1"/>
<evidence type="ECO:0000256" key="2">
    <source>
        <dbReference type="ARBA" id="ARBA00022840"/>
    </source>
</evidence>
<evidence type="ECO:0000256" key="1">
    <source>
        <dbReference type="ARBA" id="ARBA00022741"/>
    </source>
</evidence>
<evidence type="ECO:0000313" key="6">
    <source>
        <dbReference type="Proteomes" id="UP001283361"/>
    </source>
</evidence>
<keyword evidence="2" id="KW-0067">ATP-binding</keyword>
<dbReference type="EMBL" id="JAWDGP010001011">
    <property type="protein sequence ID" value="KAK3795707.1"/>
    <property type="molecule type" value="Genomic_DNA"/>
</dbReference>
<feature type="region of interest" description="Disordered" evidence="3">
    <location>
        <begin position="1"/>
        <end position="110"/>
    </location>
</feature>
<feature type="domain" description="Myosin N-terminal SH3-like" evidence="4">
    <location>
        <begin position="220"/>
        <end position="262"/>
    </location>
</feature>
<dbReference type="PROSITE" id="PS51844">
    <property type="entry name" value="SH3_LIKE"/>
    <property type="match status" value="1"/>
</dbReference>
<evidence type="ECO:0000313" key="5">
    <source>
        <dbReference type="EMBL" id="KAK3795707.1"/>
    </source>
</evidence>
<evidence type="ECO:0000256" key="3">
    <source>
        <dbReference type="SAM" id="MobiDB-lite"/>
    </source>
</evidence>
<dbReference type="SUPFAM" id="SSF50084">
    <property type="entry name" value="Myosin S1 fragment, N-terminal domain"/>
    <property type="match status" value="1"/>
</dbReference>
<accession>A0AAE1E6F1</accession>
<dbReference type="GO" id="GO:0003774">
    <property type="term" value="F:cytoskeletal motor activity"/>
    <property type="evidence" value="ECO:0007669"/>
    <property type="project" value="InterPro"/>
</dbReference>
<name>A0AAE1E6F1_9GAST</name>
<sequence length="262" mass="28431">MDRLKNLWWNKGEDDVGSGVTTTTIASTGSGESESFLEGKNGAFPGDGTAKEEEEENGSLSTSGMTDSFTSGIENVVSSSRRASQSELSFQTASLESSQSDNSFQAESLQSNQSDCDSSLALSQSDFAAFTSRRTSRSDVSFSHLDGSRRSSQSDFTSAAASRKSSKSEFSFSGACATVKGAADQSRAGVKKYGVTSFDPYKRFDLQFVTFNEDLTNFYVKGARVWIPDPERVWRAAELLEDYTGQTTLKIQFEEAEVGCRS</sequence>
<dbReference type="GO" id="GO:0016459">
    <property type="term" value="C:myosin complex"/>
    <property type="evidence" value="ECO:0007669"/>
    <property type="project" value="InterPro"/>
</dbReference>
<keyword evidence="1" id="KW-0547">Nucleotide-binding</keyword>
<keyword evidence="6" id="KW-1185">Reference proteome</keyword>
<feature type="compositionally biased region" description="Polar residues" evidence="3">
    <location>
        <begin position="19"/>
        <end position="33"/>
    </location>
</feature>
<evidence type="ECO:0000259" key="4">
    <source>
        <dbReference type="PROSITE" id="PS51844"/>
    </source>
</evidence>
<feature type="compositionally biased region" description="Polar residues" evidence="3">
    <location>
        <begin position="58"/>
        <end position="77"/>
    </location>
</feature>
<reference evidence="5" key="1">
    <citation type="journal article" date="2023" name="G3 (Bethesda)">
        <title>A reference genome for the long-term kleptoplast-retaining sea slug Elysia crispata morphotype clarki.</title>
        <authorList>
            <person name="Eastman K.E."/>
            <person name="Pendleton A.L."/>
            <person name="Shaikh M.A."/>
            <person name="Suttiyut T."/>
            <person name="Ogas R."/>
            <person name="Tomko P."/>
            <person name="Gavelis G."/>
            <person name="Widhalm J.R."/>
            <person name="Wisecaver J.H."/>
        </authorList>
    </citation>
    <scope>NUCLEOTIDE SEQUENCE</scope>
    <source>
        <strain evidence="5">ECLA1</strain>
    </source>
</reference>
<protein>
    <recommendedName>
        <fullName evidence="4">Myosin N-terminal SH3-like domain-containing protein</fullName>
    </recommendedName>
</protein>
<comment type="caution">
    <text evidence="5">The sequence shown here is derived from an EMBL/GenBank/DDBJ whole genome shotgun (WGS) entry which is preliminary data.</text>
</comment>
<gene>
    <name evidence="5" type="ORF">RRG08_066411</name>
</gene>
<feature type="compositionally biased region" description="Polar residues" evidence="3">
    <location>
        <begin position="90"/>
        <end position="110"/>
    </location>
</feature>
<dbReference type="Proteomes" id="UP001283361">
    <property type="component" value="Unassembled WGS sequence"/>
</dbReference>